<dbReference type="InterPro" id="IPR011990">
    <property type="entry name" value="TPR-like_helical_dom_sf"/>
</dbReference>
<evidence type="ECO:0000313" key="3">
    <source>
        <dbReference type="Proteomes" id="UP001384579"/>
    </source>
</evidence>
<proteinExistence type="predicted"/>
<keyword evidence="3" id="KW-1185">Reference proteome</keyword>
<evidence type="ECO:0000313" key="2">
    <source>
        <dbReference type="EMBL" id="MEK0183427.1"/>
    </source>
</evidence>
<dbReference type="Pfam" id="PF12770">
    <property type="entry name" value="CHAT"/>
    <property type="match status" value="1"/>
</dbReference>
<comment type="caution">
    <text evidence="2">The sequence shown here is derived from an EMBL/GenBank/DDBJ whole genome shotgun (WGS) entry which is preliminary data.</text>
</comment>
<dbReference type="Proteomes" id="UP001384579">
    <property type="component" value="Unassembled WGS sequence"/>
</dbReference>
<sequence>MSQEFRLSVTPVEDDEYFVRTEKVAPGVPLGEERVRWPIDQWLALSAELMNDPLMGLLQGKTSHVLSRSAKNPAPNLVALGQQLHSGLFQGRLRDSWTCAQGIAQHRREVLQLRVGIKDRRLSRLPWEVLHADDRPLATGTDVVFSRYHTGTNIVKPTHIIPNSGPLRILMAIASPSDRDSLQLKREVLHLQEELQNRTVNPLKHNLHAPEIQLTILEQPDREQLTQALEQGHYQVLHYAGHSNLGSRGGELYLVSSRTGLTETLSGDDLAGLLVNNGIQMAVFNSCRGAYSDASNQAEDSPERNLTEALVKRGIPAVLAMAESIPDDVALTLTRLFYRNLNQGYPVDLSLSRARAGLITAYGSHQLYWALPILYQHPEFDGYLTGTPTQQGTGDFLQPKKSLASETQPLLAGAKSKTWNSANVEEEADCADGEVRSHFPDKLGFPMNGREQNSALSTVNAPSPLPPVTPPISTPGSSLVTTQPSRTQVATVKPIKKLGWKKYLTVTFCALPLALGAGFLGWRQLQNSNSKPEELLPTVRTPISQGYLQIQRVNLEQTQTAKVMAIALNNFQAGETWAGLKATEALLDRVALPQAEGALQAVPKFAMDQPEVNFLKGRLAWQFQQIGNKKYSVDDARRSWEIALKARPHSLKYRNALGFAYYAEGNFDRAYQVWAEVLNSIAPIPNKPNASVSVQAGNDILTAIAGLGMVMAKSLPNLTPQQQAARLTKAIEFRQQVIASDPLSFGPDALAKNWLWSEAAIRDWQSLQKLQKAR</sequence>
<accession>A0ABU8YGD9</accession>
<evidence type="ECO:0000259" key="1">
    <source>
        <dbReference type="Pfam" id="PF12770"/>
    </source>
</evidence>
<reference evidence="2 3" key="1">
    <citation type="journal article" date="2020" name="Harmful Algae">
        <title>Molecular and morphological characterization of a novel dihydroanatoxin-a producing Microcoleus species (cyanobacteria) from the Russian River, California, USA.</title>
        <authorList>
            <person name="Conklin K.Y."/>
            <person name="Stancheva R."/>
            <person name="Otten T.G."/>
            <person name="Fadness R."/>
            <person name="Boyer G.L."/>
            <person name="Read B."/>
            <person name="Zhang X."/>
            <person name="Sheath R.G."/>
        </authorList>
    </citation>
    <scope>NUCLEOTIDE SEQUENCE [LARGE SCALE GENOMIC DNA]</scope>
    <source>
        <strain evidence="2 3">PTRS2</strain>
    </source>
</reference>
<dbReference type="SUPFAM" id="SSF48452">
    <property type="entry name" value="TPR-like"/>
    <property type="match status" value="1"/>
</dbReference>
<gene>
    <name evidence="2" type="ORF">WMG39_01040</name>
</gene>
<organism evidence="2 3">
    <name type="scientific">Microcoleus anatoxicus PTRS2</name>
    <dbReference type="NCBI Taxonomy" id="2705321"/>
    <lineage>
        <taxon>Bacteria</taxon>
        <taxon>Bacillati</taxon>
        <taxon>Cyanobacteriota</taxon>
        <taxon>Cyanophyceae</taxon>
        <taxon>Oscillatoriophycideae</taxon>
        <taxon>Oscillatoriales</taxon>
        <taxon>Microcoleaceae</taxon>
        <taxon>Microcoleus</taxon>
        <taxon>Microcoleus anatoxicus</taxon>
    </lineage>
</organism>
<dbReference type="Gene3D" id="1.25.40.10">
    <property type="entry name" value="Tetratricopeptide repeat domain"/>
    <property type="match status" value="1"/>
</dbReference>
<dbReference type="EMBL" id="JBBLXS010000007">
    <property type="protein sequence ID" value="MEK0183427.1"/>
    <property type="molecule type" value="Genomic_DNA"/>
</dbReference>
<protein>
    <submittedName>
        <fullName evidence="2">CHAT domain-containing protein</fullName>
    </submittedName>
</protein>
<feature type="domain" description="CHAT" evidence="1">
    <location>
        <begin position="80"/>
        <end position="374"/>
    </location>
</feature>
<name>A0ABU8YGD9_9CYAN</name>
<dbReference type="InterPro" id="IPR024983">
    <property type="entry name" value="CHAT_dom"/>
</dbReference>
<dbReference type="RefSeq" id="WP_340520578.1">
    <property type="nucleotide sequence ID" value="NZ_JBBLXS010000007.1"/>
</dbReference>